<dbReference type="GO" id="GO:0004252">
    <property type="term" value="F:serine-type endopeptidase activity"/>
    <property type="evidence" value="ECO:0007669"/>
    <property type="project" value="UniProtKB-UniRule"/>
</dbReference>
<dbReference type="OrthoDB" id="206201at2759"/>
<evidence type="ECO:0000256" key="3">
    <source>
        <dbReference type="ARBA" id="ARBA00022801"/>
    </source>
</evidence>
<feature type="domain" description="Peptidase S8/S53" evidence="8">
    <location>
        <begin position="701"/>
        <end position="920"/>
    </location>
</feature>
<keyword evidence="3 5" id="KW-0378">Hydrolase</keyword>
<evidence type="ECO:0000313" key="10">
    <source>
        <dbReference type="EMBL" id="EPE31995.1"/>
    </source>
</evidence>
<reference evidence="10 11" key="1">
    <citation type="journal article" date="2013" name="BMC Genomics">
        <title>Genomics-driven discovery of the pneumocandin biosynthetic gene cluster in the fungus Glarea lozoyensis.</title>
        <authorList>
            <person name="Chen L."/>
            <person name="Yue Q."/>
            <person name="Zhang X."/>
            <person name="Xiang M."/>
            <person name="Wang C."/>
            <person name="Li S."/>
            <person name="Che Y."/>
            <person name="Ortiz-Lopez F.J."/>
            <person name="Bills G.F."/>
            <person name="Liu X."/>
            <person name="An Z."/>
        </authorList>
    </citation>
    <scope>NUCLEOTIDE SEQUENCE [LARGE SCALE GENOMIC DNA]</scope>
    <source>
        <strain evidence="11">ATCC 20868 / MF5171</strain>
    </source>
</reference>
<proteinExistence type="inferred from homology"/>
<dbReference type="InterPro" id="IPR015500">
    <property type="entry name" value="Peptidase_S8_subtilisin-rel"/>
</dbReference>
<feature type="active site" description="Charge relay system" evidence="5">
    <location>
        <position position="904"/>
    </location>
</feature>
<dbReference type="Gene3D" id="3.40.50.200">
    <property type="entry name" value="Peptidase S8/S53 domain"/>
    <property type="match status" value="1"/>
</dbReference>
<dbReference type="PANTHER" id="PTHR43399">
    <property type="entry name" value="SUBTILISIN-RELATED"/>
    <property type="match status" value="1"/>
</dbReference>
<gene>
    <name evidence="10" type="ORF">GLAREA_12077</name>
</gene>
<dbReference type="Pfam" id="PF24476">
    <property type="entry name" value="DUF7580"/>
    <property type="match status" value="1"/>
</dbReference>
<dbReference type="GO" id="GO:0006508">
    <property type="term" value="P:proteolysis"/>
    <property type="evidence" value="ECO:0007669"/>
    <property type="project" value="UniProtKB-KW"/>
</dbReference>
<evidence type="ECO:0000259" key="9">
    <source>
        <dbReference type="Pfam" id="PF24476"/>
    </source>
</evidence>
<dbReference type="eggNOG" id="KOG4266">
    <property type="taxonomic scope" value="Eukaryota"/>
</dbReference>
<dbReference type="KEGG" id="glz:GLAREA_12077"/>
<name>S3D2E2_GLAL2</name>
<dbReference type="Proteomes" id="UP000016922">
    <property type="component" value="Unassembled WGS sequence"/>
</dbReference>
<dbReference type="InterPro" id="IPR056002">
    <property type="entry name" value="DUF7580"/>
</dbReference>
<keyword evidence="11" id="KW-1185">Reference proteome</keyword>
<evidence type="ECO:0000256" key="6">
    <source>
        <dbReference type="RuleBase" id="RU003355"/>
    </source>
</evidence>
<dbReference type="Pfam" id="PF00082">
    <property type="entry name" value="Peptidase_S8"/>
    <property type="match status" value="1"/>
</dbReference>
<dbReference type="HOGENOM" id="CLU_299571_0_0_1"/>
<dbReference type="PROSITE" id="PS00138">
    <property type="entry name" value="SUBTILASE_SER"/>
    <property type="match status" value="1"/>
</dbReference>
<dbReference type="GeneID" id="19471118"/>
<accession>S3D2E2</accession>
<dbReference type="AlphaFoldDB" id="S3D2E2"/>
<dbReference type="InterPro" id="IPR023827">
    <property type="entry name" value="Peptidase_S8_Asp-AS"/>
</dbReference>
<evidence type="ECO:0000256" key="2">
    <source>
        <dbReference type="ARBA" id="ARBA00022670"/>
    </source>
</evidence>
<keyword evidence="4 5" id="KW-0720">Serine protease</keyword>
<organism evidence="10 11">
    <name type="scientific">Glarea lozoyensis (strain ATCC 20868 / MF5171)</name>
    <dbReference type="NCBI Taxonomy" id="1116229"/>
    <lineage>
        <taxon>Eukaryota</taxon>
        <taxon>Fungi</taxon>
        <taxon>Dikarya</taxon>
        <taxon>Ascomycota</taxon>
        <taxon>Pezizomycotina</taxon>
        <taxon>Leotiomycetes</taxon>
        <taxon>Helotiales</taxon>
        <taxon>Helotiaceae</taxon>
        <taxon>Glarea</taxon>
    </lineage>
</organism>
<feature type="region of interest" description="Disordered" evidence="7">
    <location>
        <begin position="277"/>
        <end position="363"/>
    </location>
</feature>
<keyword evidence="2 5" id="KW-0645">Protease</keyword>
<feature type="compositionally biased region" description="Pro residues" evidence="7">
    <location>
        <begin position="349"/>
        <end position="358"/>
    </location>
</feature>
<evidence type="ECO:0000256" key="7">
    <source>
        <dbReference type="SAM" id="MobiDB-lite"/>
    </source>
</evidence>
<evidence type="ECO:0000256" key="1">
    <source>
        <dbReference type="ARBA" id="ARBA00011073"/>
    </source>
</evidence>
<evidence type="ECO:0000256" key="5">
    <source>
        <dbReference type="PROSITE-ProRule" id="PRU01240"/>
    </source>
</evidence>
<feature type="active site" description="Charge relay system" evidence="5">
    <location>
        <position position="707"/>
    </location>
</feature>
<dbReference type="RefSeq" id="XP_008081050.1">
    <property type="nucleotide sequence ID" value="XM_008082859.1"/>
</dbReference>
<evidence type="ECO:0000256" key="4">
    <source>
        <dbReference type="ARBA" id="ARBA00022825"/>
    </source>
</evidence>
<sequence length="1001" mass="112383">MEAPTPTAEAQEGSLLGIRPQTKLVFHAFQDLKQKAEEALDLARDATTPYSVRLVKLFIRLLENEILHFRGTLAELTDNNDRAVEVLDWIVVEKAVESSCVSDYARYCDILSGILQELGSMAELLGFTGHQSRENEDLFLKRTRLLQALCTIDGSAGASLQISFTRIQKANEELVAIQRLSQKDPSANFFDGLLRVRDQVNSSTEILGAENGFCCGCSTSHQVYMRVENSLKASDNDSGIQKWPQPCSLLFLNHSSQSKQWKQVDMNFDPVRIPKAPVAATSSRETIGKISSQQIEDKTEESKPEKREKRENKKEGFARRMLKAIPFRRETPSKPSSSAPAVEANSRTPSPPPPPPMTSEPSNGLCAFFNDKAGVNDDMGVEKDSAGVITIYRQELKHKLLLSVVDGTTNSNMRWATPLPIHKPPEDPHRLQLSIEQKLQLAHKVAFSLFCLFSTPWVRDSWTSDDVYLTWQESYDSIVYPLFLHNATVPDSLMITFSTSGPSKPKIPFTNRLGRFLVELWCGTSWSRLEKTFLASDGPSNIVDSDVFILTRLLKWVNDTKIADGNKPFHLEGSSYLLAVQKCFLCDFNTAQLDHKAPLDNENFARWVYKHVLRPLQYALEDFQTRQDRFFGARLDLLPEKSRPSNAETTKRLRLFAIEEVEGDREKKEKAADDWFFEYGQVKELVRAIGRERPDEPADRIRVAILDTGVDVTHDDLHPLWLSGQIVYQNFVGTRSNIPQDDDGHGTHVTSILLQIAENVDVYVARVSPDGLKWNSSEVENAIRWATNEKQVHIISLSFGFPNADQSLEGIRKVLLEAHAADVLIFAATGNVAAGNAISFPACLDEVISVSSTDGDHELSKFVPDLRVGKRLCAIGEAIEAAWIDQKDSTLPVHSSTRRKAGTSYATPVIAGVAAMVMDLIWSDMETFEYQCQTLRTNRGMLAILELMVWKNRDTKIECLKPWIFFNKNRWKAFSKNEKSAIFSILADTLTNIYGKGSSKS</sequence>
<dbReference type="EMBL" id="KE145360">
    <property type="protein sequence ID" value="EPE31995.1"/>
    <property type="molecule type" value="Genomic_DNA"/>
</dbReference>
<dbReference type="PANTHER" id="PTHR43399:SF4">
    <property type="entry name" value="CELL WALL-ASSOCIATED PROTEASE"/>
    <property type="match status" value="1"/>
</dbReference>
<dbReference type="PRINTS" id="PR00723">
    <property type="entry name" value="SUBTILISIN"/>
</dbReference>
<dbReference type="PROSITE" id="PS51892">
    <property type="entry name" value="SUBTILASE"/>
    <property type="match status" value="1"/>
</dbReference>
<protein>
    <submittedName>
        <fullName evidence="10">Subtilisin-like protein</fullName>
    </submittedName>
</protein>
<dbReference type="SUPFAM" id="SSF52743">
    <property type="entry name" value="Subtilisin-like"/>
    <property type="match status" value="1"/>
</dbReference>
<feature type="compositionally biased region" description="Basic and acidic residues" evidence="7">
    <location>
        <begin position="295"/>
        <end position="318"/>
    </location>
</feature>
<feature type="compositionally biased region" description="Polar residues" evidence="7">
    <location>
        <begin position="280"/>
        <end position="294"/>
    </location>
</feature>
<dbReference type="PROSITE" id="PS00136">
    <property type="entry name" value="SUBTILASE_ASP"/>
    <property type="match status" value="1"/>
</dbReference>
<dbReference type="InterPro" id="IPR036852">
    <property type="entry name" value="Peptidase_S8/S53_dom_sf"/>
</dbReference>
<evidence type="ECO:0000259" key="8">
    <source>
        <dbReference type="Pfam" id="PF00082"/>
    </source>
</evidence>
<comment type="similarity">
    <text evidence="1 5 6">Belongs to the peptidase S8 family.</text>
</comment>
<dbReference type="InterPro" id="IPR051048">
    <property type="entry name" value="Peptidase_S8/S53_subtilisin"/>
</dbReference>
<feature type="active site" description="Charge relay system" evidence="5">
    <location>
        <position position="745"/>
    </location>
</feature>
<dbReference type="InterPro" id="IPR000209">
    <property type="entry name" value="Peptidase_S8/S53_dom"/>
</dbReference>
<dbReference type="InterPro" id="IPR023828">
    <property type="entry name" value="Peptidase_S8_Ser-AS"/>
</dbReference>
<feature type="domain" description="DUF7580" evidence="9">
    <location>
        <begin position="423"/>
        <end position="621"/>
    </location>
</feature>
<evidence type="ECO:0000313" key="11">
    <source>
        <dbReference type="Proteomes" id="UP000016922"/>
    </source>
</evidence>